<organism evidence="1 2">
    <name type="scientific">Mythimna loreyi</name>
    <dbReference type="NCBI Taxonomy" id="667449"/>
    <lineage>
        <taxon>Eukaryota</taxon>
        <taxon>Metazoa</taxon>
        <taxon>Ecdysozoa</taxon>
        <taxon>Arthropoda</taxon>
        <taxon>Hexapoda</taxon>
        <taxon>Insecta</taxon>
        <taxon>Pterygota</taxon>
        <taxon>Neoptera</taxon>
        <taxon>Endopterygota</taxon>
        <taxon>Lepidoptera</taxon>
        <taxon>Glossata</taxon>
        <taxon>Ditrysia</taxon>
        <taxon>Noctuoidea</taxon>
        <taxon>Noctuidae</taxon>
        <taxon>Noctuinae</taxon>
        <taxon>Hadenini</taxon>
        <taxon>Mythimna</taxon>
    </lineage>
</organism>
<dbReference type="EMBL" id="CM056790">
    <property type="protein sequence ID" value="KAJ8723102.1"/>
    <property type="molecule type" value="Genomic_DNA"/>
</dbReference>
<keyword evidence="2" id="KW-1185">Reference proteome</keyword>
<sequence>MDNIWLLRWHRGKIVVVTNISSNSIKINVYFFHETRWAIKTTSSNFYKNKNFVLIYTFSLLYGSEAWPVLERHKQSLRVTEMNMLRWMSGVSRKDRTKNSRIQGSLQVRDIADKLQEGRLRWYGHVLRKLCAKCATWVTDASPCRLRRDPKNEVGLRGVGSTS</sequence>
<dbReference type="Proteomes" id="UP001231649">
    <property type="component" value="Chromosome 14"/>
</dbReference>
<evidence type="ECO:0000313" key="2">
    <source>
        <dbReference type="Proteomes" id="UP001231649"/>
    </source>
</evidence>
<name>A0ACC2QQZ3_9NEOP</name>
<gene>
    <name evidence="1" type="ORF">PYW08_003014</name>
</gene>
<evidence type="ECO:0000313" key="1">
    <source>
        <dbReference type="EMBL" id="KAJ8723102.1"/>
    </source>
</evidence>
<accession>A0ACC2QQZ3</accession>
<comment type="caution">
    <text evidence="1">The sequence shown here is derived from an EMBL/GenBank/DDBJ whole genome shotgun (WGS) entry which is preliminary data.</text>
</comment>
<protein>
    <submittedName>
        <fullName evidence="1">Uncharacterized protein</fullName>
    </submittedName>
</protein>
<reference evidence="1" key="1">
    <citation type="submission" date="2023-03" db="EMBL/GenBank/DDBJ databases">
        <title>Chromosome-level genomes of two armyworms, Mythimna separata and Mythimna loreyi, provide insights into the biosynthesis and reception of sex pheromones.</title>
        <authorList>
            <person name="Zhao H."/>
        </authorList>
    </citation>
    <scope>NUCLEOTIDE SEQUENCE</scope>
    <source>
        <strain evidence="1">BeijingLab</strain>
    </source>
</reference>
<proteinExistence type="predicted"/>